<keyword evidence="3" id="KW-1185">Reference proteome</keyword>
<dbReference type="AlphaFoldDB" id="A0A8T1RVB0"/>
<gene>
    <name evidence="2" type="ORF">G0U57_001648</name>
</gene>
<feature type="non-terminal residue" evidence="2">
    <location>
        <position position="120"/>
    </location>
</feature>
<keyword evidence="2" id="KW-0808">Transferase</keyword>
<dbReference type="GO" id="GO:0005829">
    <property type="term" value="C:cytosol"/>
    <property type="evidence" value="ECO:0007669"/>
    <property type="project" value="TreeGrafter"/>
</dbReference>
<dbReference type="EMBL" id="JAHGAV010012075">
    <property type="protein sequence ID" value="KAG6920335.1"/>
    <property type="molecule type" value="Genomic_DNA"/>
</dbReference>
<evidence type="ECO:0000313" key="3">
    <source>
        <dbReference type="Proteomes" id="UP000765507"/>
    </source>
</evidence>
<sequence>ASECSASGELRGTLLSLQKERFYEKKHRLPEPSCKELAALISQCLTYAPSERPSFRTILRDLTQLQPHNLLDVTSVSPDCPVSDPTVFQKRYLKKIRELGEVNCTHSNPWPWSSGTTSMH</sequence>
<dbReference type="GO" id="GO:0004715">
    <property type="term" value="F:non-membrane spanning protein tyrosine kinase activity"/>
    <property type="evidence" value="ECO:0007669"/>
    <property type="project" value="TreeGrafter"/>
</dbReference>
<evidence type="ECO:0000259" key="1">
    <source>
        <dbReference type="Pfam" id="PF07714"/>
    </source>
</evidence>
<evidence type="ECO:0000313" key="2">
    <source>
        <dbReference type="EMBL" id="KAG6920335.1"/>
    </source>
</evidence>
<dbReference type="GO" id="GO:0035556">
    <property type="term" value="P:intracellular signal transduction"/>
    <property type="evidence" value="ECO:0007669"/>
    <property type="project" value="TreeGrafter"/>
</dbReference>
<dbReference type="OrthoDB" id="1915767at2759"/>
<dbReference type="GO" id="GO:0030154">
    <property type="term" value="P:cell differentiation"/>
    <property type="evidence" value="ECO:0007669"/>
    <property type="project" value="TreeGrafter"/>
</dbReference>
<dbReference type="GO" id="GO:0019221">
    <property type="term" value="P:cytokine-mediated signaling pathway"/>
    <property type="evidence" value="ECO:0007669"/>
    <property type="project" value="TreeGrafter"/>
</dbReference>
<reference evidence="2 3" key="1">
    <citation type="journal article" date="2020" name="G3 (Bethesda)">
        <title>Draft Genome of the Common Snapping Turtle, Chelydra serpentina, a Model for Phenotypic Plasticity in Reptiles.</title>
        <authorList>
            <person name="Das D."/>
            <person name="Singh S.K."/>
            <person name="Bierstedt J."/>
            <person name="Erickson A."/>
            <person name="Galli G.L.J."/>
            <person name="Crossley D.A. 2nd"/>
            <person name="Rhen T."/>
        </authorList>
    </citation>
    <scope>NUCLEOTIDE SEQUENCE [LARGE SCALE GENOMIC DNA]</scope>
    <source>
        <strain evidence="2">KW</strain>
    </source>
</reference>
<name>A0A8T1RVB0_CHESE</name>
<proteinExistence type="predicted"/>
<dbReference type="PANTHER" id="PTHR45807:SF6">
    <property type="entry name" value="NON-RECEPTOR TYROSINE-PROTEIN KINASE TYK2"/>
    <property type="match status" value="1"/>
</dbReference>
<accession>A0A8T1RVB0</accession>
<keyword evidence="2" id="KW-0418">Kinase</keyword>
<organism evidence="2 3">
    <name type="scientific">Chelydra serpentina</name>
    <name type="common">Snapping turtle</name>
    <name type="synonym">Testudo serpentina</name>
    <dbReference type="NCBI Taxonomy" id="8475"/>
    <lineage>
        <taxon>Eukaryota</taxon>
        <taxon>Metazoa</taxon>
        <taxon>Chordata</taxon>
        <taxon>Craniata</taxon>
        <taxon>Vertebrata</taxon>
        <taxon>Euteleostomi</taxon>
        <taxon>Archelosauria</taxon>
        <taxon>Testudinata</taxon>
        <taxon>Testudines</taxon>
        <taxon>Cryptodira</taxon>
        <taxon>Durocryptodira</taxon>
        <taxon>Americhelydia</taxon>
        <taxon>Chelydroidea</taxon>
        <taxon>Chelydridae</taxon>
        <taxon>Chelydra</taxon>
    </lineage>
</organism>
<dbReference type="Pfam" id="PF07714">
    <property type="entry name" value="PK_Tyr_Ser-Thr"/>
    <property type="match status" value="1"/>
</dbReference>
<dbReference type="Gene3D" id="1.10.510.10">
    <property type="entry name" value="Transferase(Phosphotransferase) domain 1"/>
    <property type="match status" value="1"/>
</dbReference>
<feature type="domain" description="Serine-threonine/tyrosine-protein kinase catalytic" evidence="1">
    <location>
        <begin position="20"/>
        <end position="62"/>
    </location>
</feature>
<dbReference type="GO" id="GO:0005131">
    <property type="term" value="F:growth hormone receptor binding"/>
    <property type="evidence" value="ECO:0007669"/>
    <property type="project" value="TreeGrafter"/>
</dbReference>
<dbReference type="SUPFAM" id="SSF56112">
    <property type="entry name" value="Protein kinase-like (PK-like)"/>
    <property type="match status" value="1"/>
</dbReference>
<dbReference type="InterPro" id="IPR001245">
    <property type="entry name" value="Ser-Thr/Tyr_kinase_cat_dom"/>
</dbReference>
<dbReference type="InterPro" id="IPR011009">
    <property type="entry name" value="Kinase-like_dom_sf"/>
</dbReference>
<dbReference type="Proteomes" id="UP000765507">
    <property type="component" value="Unassembled WGS sequence"/>
</dbReference>
<dbReference type="InterPro" id="IPR051286">
    <property type="entry name" value="JAK"/>
</dbReference>
<dbReference type="PANTHER" id="PTHR45807">
    <property type="entry name" value="TYROSINE-PROTEIN KINASE HOPSCOTCH"/>
    <property type="match status" value="1"/>
</dbReference>
<protein>
    <submittedName>
        <fullName evidence="2">Tyrosine kinase 2</fullName>
    </submittedName>
</protein>
<comment type="caution">
    <text evidence="2">The sequence shown here is derived from an EMBL/GenBank/DDBJ whole genome shotgun (WGS) entry which is preliminary data.</text>
</comment>
<dbReference type="GO" id="GO:0060397">
    <property type="term" value="P:growth hormone receptor signaling pathway via JAK-STAT"/>
    <property type="evidence" value="ECO:0007669"/>
    <property type="project" value="TreeGrafter"/>
</dbReference>